<dbReference type="AlphaFoldDB" id="A0A2H3J8Q0"/>
<dbReference type="Proteomes" id="UP000218811">
    <property type="component" value="Unassembled WGS sequence"/>
</dbReference>
<keyword evidence="2" id="KW-1185">Reference proteome</keyword>
<sequence length="238" mass="26155">MHSIDRRIILPAIVPMADSLQGKGTCSLWHPARMQSLATVQHLCTVQSHIREMFARSTGEAPCSRQQCRTTCHANVLRMLNAAGHCAQPNPCFRRMRFPQTSICHVTARLAACQHLGSVAKLCTRTSAHYRDRSAGANNAVRLAIRNLKYAPELGLGPLQLRAKISPPFTGTDDLRKASRHRSIRMSALGTQRAAELVNHHASSLPKSFGRCTSNIGAMRLMKQTLARQAIVFAGDAE</sequence>
<evidence type="ECO:0000313" key="2">
    <source>
        <dbReference type="Proteomes" id="UP000218811"/>
    </source>
</evidence>
<gene>
    <name evidence="1" type="ORF">WOLCODRAFT_136162</name>
</gene>
<organism evidence="1 2">
    <name type="scientific">Wolfiporia cocos (strain MD-104)</name>
    <name type="common">Brown rot fungus</name>
    <dbReference type="NCBI Taxonomy" id="742152"/>
    <lineage>
        <taxon>Eukaryota</taxon>
        <taxon>Fungi</taxon>
        <taxon>Dikarya</taxon>
        <taxon>Basidiomycota</taxon>
        <taxon>Agaricomycotina</taxon>
        <taxon>Agaricomycetes</taxon>
        <taxon>Polyporales</taxon>
        <taxon>Phaeolaceae</taxon>
        <taxon>Wolfiporia</taxon>
    </lineage>
</organism>
<evidence type="ECO:0000313" key="1">
    <source>
        <dbReference type="EMBL" id="PCH38311.1"/>
    </source>
</evidence>
<accession>A0A2H3J8Q0</accession>
<name>A0A2H3J8Q0_WOLCO</name>
<proteinExistence type="predicted"/>
<protein>
    <submittedName>
        <fullName evidence="1">Uncharacterized protein</fullName>
    </submittedName>
</protein>
<dbReference type="EMBL" id="KB467942">
    <property type="protein sequence ID" value="PCH38311.1"/>
    <property type="molecule type" value="Genomic_DNA"/>
</dbReference>
<reference evidence="1 2" key="1">
    <citation type="journal article" date="2012" name="Science">
        <title>The Paleozoic origin of enzymatic lignin decomposition reconstructed from 31 fungal genomes.</title>
        <authorList>
            <person name="Floudas D."/>
            <person name="Binder M."/>
            <person name="Riley R."/>
            <person name="Barry K."/>
            <person name="Blanchette R.A."/>
            <person name="Henrissat B."/>
            <person name="Martinez A.T."/>
            <person name="Otillar R."/>
            <person name="Spatafora J.W."/>
            <person name="Yadav J.S."/>
            <person name="Aerts A."/>
            <person name="Benoit I."/>
            <person name="Boyd A."/>
            <person name="Carlson A."/>
            <person name="Copeland A."/>
            <person name="Coutinho P.M."/>
            <person name="de Vries R.P."/>
            <person name="Ferreira P."/>
            <person name="Findley K."/>
            <person name="Foster B."/>
            <person name="Gaskell J."/>
            <person name="Glotzer D."/>
            <person name="Gorecki P."/>
            <person name="Heitman J."/>
            <person name="Hesse C."/>
            <person name="Hori C."/>
            <person name="Igarashi K."/>
            <person name="Jurgens J.A."/>
            <person name="Kallen N."/>
            <person name="Kersten P."/>
            <person name="Kohler A."/>
            <person name="Kuees U."/>
            <person name="Kumar T.K.A."/>
            <person name="Kuo A."/>
            <person name="LaButti K."/>
            <person name="Larrondo L.F."/>
            <person name="Lindquist E."/>
            <person name="Ling A."/>
            <person name="Lombard V."/>
            <person name="Lucas S."/>
            <person name="Lundell T."/>
            <person name="Martin R."/>
            <person name="McLaughlin D.J."/>
            <person name="Morgenstern I."/>
            <person name="Morin E."/>
            <person name="Murat C."/>
            <person name="Nagy L.G."/>
            <person name="Nolan M."/>
            <person name="Ohm R.A."/>
            <person name="Patyshakuliyeva A."/>
            <person name="Rokas A."/>
            <person name="Ruiz-Duenas F.J."/>
            <person name="Sabat G."/>
            <person name="Salamov A."/>
            <person name="Samejima M."/>
            <person name="Schmutz J."/>
            <person name="Slot J.C."/>
            <person name="St John F."/>
            <person name="Stenlid J."/>
            <person name="Sun H."/>
            <person name="Sun S."/>
            <person name="Syed K."/>
            <person name="Tsang A."/>
            <person name="Wiebenga A."/>
            <person name="Young D."/>
            <person name="Pisabarro A."/>
            <person name="Eastwood D.C."/>
            <person name="Martin F."/>
            <person name="Cullen D."/>
            <person name="Grigoriev I.V."/>
            <person name="Hibbett D.S."/>
        </authorList>
    </citation>
    <scope>NUCLEOTIDE SEQUENCE [LARGE SCALE GENOMIC DNA]</scope>
    <source>
        <strain evidence="1 2">MD-104</strain>
    </source>
</reference>